<feature type="compositionally biased region" description="Basic and acidic residues" evidence="2">
    <location>
        <begin position="25"/>
        <end position="34"/>
    </location>
</feature>
<feature type="compositionally biased region" description="Polar residues" evidence="2">
    <location>
        <begin position="117"/>
        <end position="143"/>
    </location>
</feature>
<feature type="compositionally biased region" description="Basic and acidic residues" evidence="2">
    <location>
        <begin position="877"/>
        <end position="892"/>
    </location>
</feature>
<dbReference type="PROSITE" id="PS50102">
    <property type="entry name" value="RRM"/>
    <property type="match status" value="1"/>
</dbReference>
<feature type="compositionally biased region" description="Basic and acidic residues" evidence="2">
    <location>
        <begin position="1262"/>
        <end position="1295"/>
    </location>
</feature>
<feature type="region of interest" description="Disordered" evidence="2">
    <location>
        <begin position="332"/>
        <end position="363"/>
    </location>
</feature>
<feature type="compositionally biased region" description="Acidic residues" evidence="2">
    <location>
        <begin position="1098"/>
        <end position="1115"/>
    </location>
</feature>
<feature type="compositionally biased region" description="Basic and acidic residues" evidence="2">
    <location>
        <begin position="913"/>
        <end position="927"/>
    </location>
</feature>
<dbReference type="Pfam" id="PF00076">
    <property type="entry name" value="RRM_1"/>
    <property type="match status" value="1"/>
</dbReference>
<name>A0A9D3MNP9_ANGAN</name>
<evidence type="ECO:0000256" key="1">
    <source>
        <dbReference type="PROSITE-ProRule" id="PRU00176"/>
    </source>
</evidence>
<dbReference type="EMBL" id="JAFIRN010000003">
    <property type="protein sequence ID" value="KAG5852241.1"/>
    <property type="molecule type" value="Genomic_DNA"/>
</dbReference>
<evidence type="ECO:0000259" key="3">
    <source>
        <dbReference type="PROSITE" id="PS50102"/>
    </source>
</evidence>
<dbReference type="GO" id="GO:0003723">
    <property type="term" value="F:RNA binding"/>
    <property type="evidence" value="ECO:0007669"/>
    <property type="project" value="UniProtKB-UniRule"/>
</dbReference>
<feature type="region of interest" description="Disordered" evidence="2">
    <location>
        <begin position="1033"/>
        <end position="1115"/>
    </location>
</feature>
<feature type="compositionally biased region" description="Polar residues" evidence="2">
    <location>
        <begin position="953"/>
        <end position="968"/>
    </location>
</feature>
<dbReference type="Gene3D" id="3.30.70.330">
    <property type="match status" value="3"/>
</dbReference>
<feature type="compositionally biased region" description="Basic and acidic residues" evidence="2">
    <location>
        <begin position="1050"/>
        <end position="1070"/>
    </location>
</feature>
<feature type="domain" description="RRM" evidence="3">
    <location>
        <begin position="1159"/>
        <end position="1234"/>
    </location>
</feature>
<evidence type="ECO:0000256" key="2">
    <source>
        <dbReference type="SAM" id="MobiDB-lite"/>
    </source>
</evidence>
<reference evidence="4" key="1">
    <citation type="submission" date="2021-01" db="EMBL/GenBank/DDBJ databases">
        <title>A chromosome-scale assembly of European eel, Anguilla anguilla.</title>
        <authorList>
            <person name="Henkel C."/>
            <person name="Jong-Raadsen S.A."/>
            <person name="Dufour S."/>
            <person name="Weltzien F.-A."/>
            <person name="Palstra A.P."/>
            <person name="Pelster B."/>
            <person name="Spaink H.P."/>
            <person name="Van Den Thillart G.E."/>
            <person name="Jansen H."/>
            <person name="Zahm M."/>
            <person name="Klopp C."/>
            <person name="Cedric C."/>
            <person name="Louis A."/>
            <person name="Berthelot C."/>
            <person name="Parey E."/>
            <person name="Roest Crollius H."/>
            <person name="Montfort J."/>
            <person name="Robinson-Rechavi M."/>
            <person name="Bucao C."/>
            <person name="Bouchez O."/>
            <person name="Gislard M."/>
            <person name="Lluch J."/>
            <person name="Milhes M."/>
            <person name="Lampietro C."/>
            <person name="Lopez Roques C."/>
            <person name="Donnadieu C."/>
            <person name="Braasch I."/>
            <person name="Desvignes T."/>
            <person name="Postlethwait J."/>
            <person name="Bobe J."/>
            <person name="Guiguen Y."/>
            <person name="Dirks R."/>
        </authorList>
    </citation>
    <scope>NUCLEOTIDE SEQUENCE</scope>
    <source>
        <strain evidence="4">Tag_6206</strain>
        <tissue evidence="4">Liver</tissue>
    </source>
</reference>
<gene>
    <name evidence="4" type="ORF">ANANG_G00060320</name>
</gene>
<dbReference type="Proteomes" id="UP001044222">
    <property type="component" value="Unassembled WGS sequence"/>
</dbReference>
<sequence length="1428" mass="159613">MSHNYPYRRSPEDFSSHQGAFSTSDHLHHEERHIYQTSLQPSPRSTSVFTSQKSVLDSYSSRSSTTADSALSLLSSCGLEPEDLSILAGMPENMMTEESLPRLLMEIRQKKALSDRSCLSSTHRSTSHQPLQPPSDSWENSARSAPAKYLANPPQHSSYPPIPPLLSSYPLPREEPESWKDRWGNPRQTGAVRQEKTSSTYVVDYNYGQAQEGDSRNIERPAYSARAVGIGERPHLQSLSDYRQLNPGKEPAAAYQKKLIPPLATTVHSTPTAREANDFHGSMPQTFPYACSLCDIAVLSQKDWTLHINGAQHANSQLAVLQMYPEWDCRTGSARQSDYNTEKGREIKNTGGRRHTAPQHHGVTSGCEVKSCLPVPGGGLPVREGGLPTLGGGLAVREGERPRLQSSYDYRQLNPGKEPAAAYQKKLIPLLATTVHSTPTAREANDFHGSMPQTFPYACSLCDIAVLSQKDWTLHINGAQHANSQLAVLQIIKSPSDYRQLNPGKEPAAAYQKKLIPPLATTVHSTPTAREANDFHGSMPQTFPYACSLCDIAVLSQKDWTLHVNGAQHANSQLAVLQMYPEWDCRTGSARQSDYNTKKGREEKNTGGRRHAAPQHRGVTSSCEGKSYPIGDKASGRVVCAKYAANSMDEHSIRRLVGQVGSAVNVMMFPVQAFIEMSSPDEAQDVVKYFNRNPVVVEGSLVQFSMSATYNFLQNSPVVIFSLLPPGQEKYPEIMAIAKRFGPVKHSLFLPNRVLLEMGSREDAGKLVKYYTSDPLKMKGNIIQVSHSTKHSTLKFAVTDKVTEGGEASRHIGQSYRSQTRSSPSPRRRSPGPRRRSPGPRRRSPSPRRYPSPRRRSPIQRKRSPGDRRRSHSPRRKSLENRDVAKLEDKASQVRTPSSSRNRSQSSRWSTSHTKEDKNISRVHSVEKTANTQNAIVKSIGVLTETPDLGSTKEPSCTNTQTKESVPSPTEHPQDHGTGQKTEDQTMFEGGKDSDMDSDIEGMAVIGEDEEIRSEEGSMGFLEDMEEHVCDEAGTSAENLSTCPSEVAEAGEKEKQGEGEELALHPDKEPGSQSPTADPAVSEPPGVTAVQEEKEGGLEDMEEPNEAYDEDEPDFPESLEHCITLDELEDEDGEGQALVSEGNSDPRSKEEEQENDYGRVIYIQNLPSGYYTDKQFVAIGKKYGKVNRYFLIRRRQEGFIEMERSADARRAVRELSKKPLRMARNILVVHLSRKYKRLTCGWSPESDSEDESGWRKHRRERRRMEEREDSSSRTKSRKEEEPPSKKVCIREEKTTPAEPSSSIKAEEKTATVEPSSNGEQQQEEEEKAATEESSSNKEQQQEEEERSATEEPSSHKEQQQEEEEKAATEEPSSHKEQQQEEEEKAATEEPSSHKEQQQEEEEKEATEEPSREQQLTGLRHLVNRKSWR</sequence>
<dbReference type="PANTHER" id="PTHR15592">
    <property type="entry name" value="MATRIN 3/NUCLEAR PROTEIN 220-RELATED"/>
    <property type="match status" value="1"/>
</dbReference>
<feature type="region of interest" description="Disordered" evidence="2">
    <location>
        <begin position="114"/>
        <end position="196"/>
    </location>
</feature>
<keyword evidence="5" id="KW-1185">Reference proteome</keyword>
<feature type="region of interest" description="Disordered" evidence="2">
    <location>
        <begin position="944"/>
        <end position="999"/>
    </location>
</feature>
<feature type="region of interest" description="Disordered" evidence="2">
    <location>
        <begin position="804"/>
        <end position="928"/>
    </location>
</feature>
<dbReference type="InterPro" id="IPR035979">
    <property type="entry name" value="RBD_domain_sf"/>
</dbReference>
<dbReference type="InterPro" id="IPR012677">
    <property type="entry name" value="Nucleotide-bd_a/b_plait_sf"/>
</dbReference>
<feature type="region of interest" description="Disordered" evidence="2">
    <location>
        <begin position="1129"/>
        <end position="1156"/>
    </location>
</feature>
<feature type="compositionally biased region" description="Basic and acidic residues" evidence="2">
    <location>
        <begin position="1346"/>
        <end position="1397"/>
    </location>
</feature>
<evidence type="ECO:0000313" key="4">
    <source>
        <dbReference type="EMBL" id="KAG5852241.1"/>
    </source>
</evidence>
<feature type="compositionally biased region" description="Basic and acidic residues" evidence="2">
    <location>
        <begin position="596"/>
        <end position="606"/>
    </location>
</feature>
<dbReference type="InterPro" id="IPR013087">
    <property type="entry name" value="Znf_C2H2_type"/>
</dbReference>
<dbReference type="SMART" id="SM00355">
    <property type="entry name" value="ZnF_C2H2"/>
    <property type="match status" value="3"/>
</dbReference>
<protein>
    <recommendedName>
        <fullName evidence="3">RRM domain-containing protein</fullName>
    </recommendedName>
</protein>
<dbReference type="SUPFAM" id="SSF54928">
    <property type="entry name" value="RNA-binding domain, RBD"/>
    <property type="match status" value="3"/>
</dbReference>
<feature type="compositionally biased region" description="Basic residues" evidence="2">
    <location>
        <begin position="826"/>
        <end position="876"/>
    </location>
</feature>
<feature type="region of interest" description="Disordered" evidence="2">
    <location>
        <begin position="1240"/>
        <end position="1428"/>
    </location>
</feature>
<feature type="compositionally biased region" description="Polar residues" evidence="2">
    <location>
        <begin position="35"/>
        <end position="53"/>
    </location>
</feature>
<dbReference type="InterPro" id="IPR000504">
    <property type="entry name" value="RRM_dom"/>
</dbReference>
<accession>A0A9D3MNP9</accession>
<feature type="compositionally biased region" description="Low complexity" evidence="2">
    <location>
        <begin position="815"/>
        <end position="825"/>
    </location>
</feature>
<feature type="region of interest" description="Disordered" evidence="2">
    <location>
        <begin position="1"/>
        <end position="62"/>
    </location>
</feature>
<feature type="compositionally biased region" description="Basic and acidic residues" evidence="2">
    <location>
        <begin position="172"/>
        <end position="184"/>
    </location>
</feature>
<feature type="compositionally biased region" description="Low complexity" evidence="2">
    <location>
        <begin position="153"/>
        <end position="171"/>
    </location>
</feature>
<organism evidence="4 5">
    <name type="scientific">Anguilla anguilla</name>
    <name type="common">European freshwater eel</name>
    <name type="synonym">Muraena anguilla</name>
    <dbReference type="NCBI Taxonomy" id="7936"/>
    <lineage>
        <taxon>Eukaryota</taxon>
        <taxon>Metazoa</taxon>
        <taxon>Chordata</taxon>
        <taxon>Craniata</taxon>
        <taxon>Vertebrata</taxon>
        <taxon>Euteleostomi</taxon>
        <taxon>Actinopterygii</taxon>
        <taxon>Neopterygii</taxon>
        <taxon>Teleostei</taxon>
        <taxon>Anguilliformes</taxon>
        <taxon>Anguillidae</taxon>
        <taxon>Anguilla</taxon>
    </lineage>
</organism>
<feature type="compositionally biased region" description="Low complexity" evidence="2">
    <location>
        <begin position="895"/>
        <end position="912"/>
    </location>
</feature>
<feature type="region of interest" description="Disordered" evidence="2">
    <location>
        <begin position="588"/>
        <end position="625"/>
    </location>
</feature>
<comment type="caution">
    <text evidence="4">The sequence shown here is derived from an EMBL/GenBank/DDBJ whole genome shotgun (WGS) entry which is preliminary data.</text>
</comment>
<keyword evidence="1" id="KW-0694">RNA-binding</keyword>
<evidence type="ECO:0000313" key="5">
    <source>
        <dbReference type="Proteomes" id="UP001044222"/>
    </source>
</evidence>
<dbReference type="SMART" id="SM00360">
    <property type="entry name" value="RRM"/>
    <property type="match status" value="3"/>
</dbReference>
<proteinExistence type="predicted"/>